<keyword evidence="4" id="KW-0479">Metal-binding</keyword>
<feature type="transmembrane region" description="Helical" evidence="8">
    <location>
        <begin position="12"/>
        <end position="32"/>
    </location>
</feature>
<keyword evidence="6" id="KW-0408">Iron</keyword>
<keyword evidence="5" id="KW-0560">Oxidoreductase</keyword>
<evidence type="ECO:0000256" key="1">
    <source>
        <dbReference type="ARBA" id="ARBA00001971"/>
    </source>
</evidence>
<dbReference type="GO" id="GO:0005506">
    <property type="term" value="F:iron ion binding"/>
    <property type="evidence" value="ECO:0007669"/>
    <property type="project" value="InterPro"/>
</dbReference>
<organism evidence="9 10">
    <name type="scientific">Ziziphus jujuba var. spinosa</name>
    <dbReference type="NCBI Taxonomy" id="714518"/>
    <lineage>
        <taxon>Eukaryota</taxon>
        <taxon>Viridiplantae</taxon>
        <taxon>Streptophyta</taxon>
        <taxon>Embryophyta</taxon>
        <taxon>Tracheophyta</taxon>
        <taxon>Spermatophyta</taxon>
        <taxon>Magnoliopsida</taxon>
        <taxon>eudicotyledons</taxon>
        <taxon>Gunneridae</taxon>
        <taxon>Pentapetalae</taxon>
        <taxon>rosids</taxon>
        <taxon>fabids</taxon>
        <taxon>Rosales</taxon>
        <taxon>Rhamnaceae</taxon>
        <taxon>Paliureae</taxon>
        <taxon>Ziziphus</taxon>
    </lineage>
</organism>
<name>A0A978UR40_ZIZJJ</name>
<evidence type="ECO:0000256" key="3">
    <source>
        <dbReference type="ARBA" id="ARBA00022617"/>
    </source>
</evidence>
<comment type="cofactor">
    <cofactor evidence="1">
        <name>heme</name>
        <dbReference type="ChEBI" id="CHEBI:30413"/>
    </cofactor>
</comment>
<dbReference type="EMBL" id="JAEACU010000009">
    <property type="protein sequence ID" value="KAH7517340.1"/>
    <property type="molecule type" value="Genomic_DNA"/>
</dbReference>
<dbReference type="InterPro" id="IPR036396">
    <property type="entry name" value="Cyt_P450_sf"/>
</dbReference>
<evidence type="ECO:0000256" key="8">
    <source>
        <dbReference type="SAM" id="Phobius"/>
    </source>
</evidence>
<keyword evidence="8" id="KW-0812">Transmembrane</keyword>
<protein>
    <recommendedName>
        <fullName evidence="11">Cytochrome P450 94A1-like</fullName>
    </recommendedName>
</protein>
<evidence type="ECO:0000256" key="2">
    <source>
        <dbReference type="ARBA" id="ARBA00010617"/>
    </source>
</evidence>
<evidence type="ECO:0000256" key="5">
    <source>
        <dbReference type="ARBA" id="ARBA00023002"/>
    </source>
</evidence>
<dbReference type="SUPFAM" id="SSF48264">
    <property type="entry name" value="Cytochrome P450"/>
    <property type="match status" value="1"/>
</dbReference>
<dbReference type="Pfam" id="PF00067">
    <property type="entry name" value="p450"/>
    <property type="match status" value="1"/>
</dbReference>
<reference evidence="9" key="1">
    <citation type="journal article" date="2021" name="Front. Plant Sci.">
        <title>Chromosome-Scale Genome Assembly for Chinese Sour Jujube and Insights Into Its Genome Evolution and Domestication Signature.</title>
        <authorList>
            <person name="Shen L.-Y."/>
            <person name="Luo H."/>
            <person name="Wang X.-L."/>
            <person name="Wang X.-M."/>
            <person name="Qiu X.-J."/>
            <person name="Liu H."/>
            <person name="Zhou S.-S."/>
            <person name="Jia K.-H."/>
            <person name="Nie S."/>
            <person name="Bao Y.-T."/>
            <person name="Zhang R.-G."/>
            <person name="Yun Q.-Z."/>
            <person name="Chai Y.-H."/>
            <person name="Lu J.-Y."/>
            <person name="Li Y."/>
            <person name="Zhao S.-W."/>
            <person name="Mao J.-F."/>
            <person name="Jia S.-G."/>
            <person name="Mao Y.-M."/>
        </authorList>
    </citation>
    <scope>NUCLEOTIDE SEQUENCE</scope>
    <source>
        <strain evidence="9">AT0</strain>
        <tissue evidence="9">Leaf</tissue>
    </source>
</reference>
<evidence type="ECO:0000313" key="10">
    <source>
        <dbReference type="Proteomes" id="UP000813462"/>
    </source>
</evidence>
<keyword evidence="8" id="KW-1133">Transmembrane helix</keyword>
<gene>
    <name evidence="9" type="ORF">FEM48_Zijuj09G0053100</name>
</gene>
<keyword evidence="8" id="KW-0472">Membrane</keyword>
<dbReference type="GO" id="GO:0016705">
    <property type="term" value="F:oxidoreductase activity, acting on paired donors, with incorporation or reduction of molecular oxygen"/>
    <property type="evidence" value="ECO:0007669"/>
    <property type="project" value="InterPro"/>
</dbReference>
<dbReference type="InterPro" id="IPR001128">
    <property type="entry name" value="Cyt_P450"/>
</dbReference>
<dbReference type="Gene3D" id="1.10.630.10">
    <property type="entry name" value="Cytochrome P450"/>
    <property type="match status" value="1"/>
</dbReference>
<keyword evidence="3" id="KW-0349">Heme</keyword>
<evidence type="ECO:0000313" key="9">
    <source>
        <dbReference type="EMBL" id="KAH7517340.1"/>
    </source>
</evidence>
<sequence>MQYSFPNMLPQMSLYFCQFIFYLLIFLFIVLAKSFIFRTPSSSPPSTKIVPKSYPLVGHFFAMYPNQHRRTQFTAEVLRSSPSFTFVFRGLFGRRKIMTANPAVVQHILKTNFPIYQKGDAFRVPLSDLLGDGIFNAEGDSWKFQRQVSVQEFTTKSLRNFVESVVDIELTDRLLPILSLSAIDKSILDFQDILQRFAFDNICKIAFGYDPACLLPSLPYSKF</sequence>
<dbReference type="PANTHER" id="PTHR24296">
    <property type="entry name" value="CYTOCHROME P450"/>
    <property type="match status" value="1"/>
</dbReference>
<evidence type="ECO:0008006" key="11">
    <source>
        <dbReference type="Google" id="ProtNLM"/>
    </source>
</evidence>
<dbReference type="AlphaFoldDB" id="A0A978UR40"/>
<evidence type="ECO:0000256" key="6">
    <source>
        <dbReference type="ARBA" id="ARBA00023004"/>
    </source>
</evidence>
<evidence type="ECO:0000256" key="4">
    <source>
        <dbReference type="ARBA" id="ARBA00022723"/>
    </source>
</evidence>
<accession>A0A978UR40</accession>
<keyword evidence="7" id="KW-0503">Monooxygenase</keyword>
<proteinExistence type="inferred from homology"/>
<dbReference type="Proteomes" id="UP000813462">
    <property type="component" value="Unassembled WGS sequence"/>
</dbReference>
<comment type="caution">
    <text evidence="9">The sequence shown here is derived from an EMBL/GenBank/DDBJ whole genome shotgun (WGS) entry which is preliminary data.</text>
</comment>
<comment type="similarity">
    <text evidence="2">Belongs to the cytochrome P450 family.</text>
</comment>
<dbReference type="GO" id="GO:0004497">
    <property type="term" value="F:monooxygenase activity"/>
    <property type="evidence" value="ECO:0007669"/>
    <property type="project" value="UniProtKB-KW"/>
</dbReference>
<evidence type="ECO:0000256" key="7">
    <source>
        <dbReference type="ARBA" id="ARBA00023033"/>
    </source>
</evidence>
<dbReference type="GO" id="GO:0020037">
    <property type="term" value="F:heme binding"/>
    <property type="evidence" value="ECO:0007669"/>
    <property type="project" value="InterPro"/>
</dbReference>